<protein>
    <recommendedName>
        <fullName evidence="3">Dynamin N-terminal domain-containing protein</fullName>
    </recommendedName>
</protein>
<keyword evidence="2" id="KW-1133">Transmembrane helix</keyword>
<evidence type="ECO:0000256" key="2">
    <source>
        <dbReference type="SAM" id="Phobius"/>
    </source>
</evidence>
<feature type="coiled-coil region" evidence="1">
    <location>
        <begin position="322"/>
        <end position="352"/>
    </location>
</feature>
<feature type="transmembrane region" description="Helical" evidence="2">
    <location>
        <begin position="469"/>
        <end position="495"/>
    </location>
</feature>
<feature type="coiled-coil region" evidence="1">
    <location>
        <begin position="546"/>
        <end position="573"/>
    </location>
</feature>
<keyword evidence="2" id="KW-0472">Membrane</keyword>
<dbReference type="InterPro" id="IPR051943">
    <property type="entry name" value="TRAFAC_Dynamin-like_GTPase"/>
</dbReference>
<dbReference type="OrthoDB" id="4746525at2"/>
<dbReference type="EMBL" id="AMEM01000039">
    <property type="protein sequence ID" value="EKX88206.1"/>
    <property type="molecule type" value="Genomic_DNA"/>
</dbReference>
<dbReference type="InterPro" id="IPR045063">
    <property type="entry name" value="Dynamin_N"/>
</dbReference>
<organism evidence="4 5">
    <name type="scientific">Corynebacterium durum F0235</name>
    <dbReference type="NCBI Taxonomy" id="1035195"/>
    <lineage>
        <taxon>Bacteria</taxon>
        <taxon>Bacillati</taxon>
        <taxon>Actinomycetota</taxon>
        <taxon>Actinomycetes</taxon>
        <taxon>Mycobacteriales</taxon>
        <taxon>Corynebacteriaceae</taxon>
        <taxon>Corynebacterium</taxon>
    </lineage>
</organism>
<dbReference type="SUPFAM" id="SSF52540">
    <property type="entry name" value="P-loop containing nucleoside triphosphate hydrolases"/>
    <property type="match status" value="1"/>
</dbReference>
<evidence type="ECO:0000313" key="4">
    <source>
        <dbReference type="EMBL" id="EKX88206.1"/>
    </source>
</evidence>
<gene>
    <name evidence="4" type="ORF">HMPREF9997_02322</name>
</gene>
<feature type="domain" description="Dynamin N-terminal" evidence="3">
    <location>
        <begin position="49"/>
        <end position="218"/>
    </location>
</feature>
<keyword evidence="1" id="KW-0175">Coiled coil</keyword>
<comment type="caution">
    <text evidence="4">The sequence shown here is derived from an EMBL/GenBank/DDBJ whole genome shotgun (WGS) entry which is preliminary data.</text>
</comment>
<dbReference type="Pfam" id="PF00350">
    <property type="entry name" value="Dynamin_N"/>
    <property type="match status" value="1"/>
</dbReference>
<dbReference type="PANTHER" id="PTHR43681">
    <property type="entry name" value="TRANSMEMBRANE GTPASE FZO"/>
    <property type="match status" value="1"/>
</dbReference>
<proteinExistence type="predicted"/>
<dbReference type="AlphaFoldDB" id="L1MB85"/>
<dbReference type="RefSeq" id="WP_006062132.1">
    <property type="nucleotide sequence ID" value="NZ_KB290823.1"/>
</dbReference>
<dbReference type="Proteomes" id="UP000010445">
    <property type="component" value="Unassembled WGS sequence"/>
</dbReference>
<sequence>MSHGSPAAASRTPEESVTRAADIARRYGQDSAADRAVQMLNATFRAGTVVVMGEVKRGKSSLVNALIAQPDLLPVDVLTCTSAPIRVAVSHDGPVVPQVTLVRGTEREMILATELARWVTVDGVGSLQGNTNAGMDEAQDPPSSAEIAVRYPDMDGITVVDTPGVGGLDKRAVTAALQEARHAGVLLMVCDASTPITAPEMDILRQAHDSVGGVIVAVTKTDKNTRRWRTIVEDNKRLISSHMGIDVPVVGVSSLRALDAARCIDPARRAELERRSGIAQLRSQLRAQLRQPAAMGQRAALQSITTTLTGIAKTVRDDIRLLAESSTAVEQLEAEKTTLERLREESSEFEQRFQRDLAVARTRVTEGLDKALEEVRHEWTQQINADSLRVLRSKPQVFTSQIETELAVVMEDTVGAMVEEISELASALFPDRQELIAEIMGTTVASLTPAEVSGHEVEKKTKDIIDPSVLMMGMIGSGALAAIIPVAPLAGAVWVGVNLGYRAMRNGKQHLITWLRETTASVRTATTRMLDTLITTARTDVMLRYRADLRTKIKELHGRIDQAREAARESEGERQERSARLTRNVQIIEATIAELGQHLQQGGARA</sequence>
<reference evidence="4 5" key="1">
    <citation type="submission" date="2012-05" db="EMBL/GenBank/DDBJ databases">
        <authorList>
            <person name="Weinstock G."/>
            <person name="Sodergren E."/>
            <person name="Lobos E.A."/>
            <person name="Fulton L."/>
            <person name="Fulton R."/>
            <person name="Courtney L."/>
            <person name="Fronick C."/>
            <person name="O'Laughlin M."/>
            <person name="Godfrey J."/>
            <person name="Wilson R.M."/>
            <person name="Miner T."/>
            <person name="Farmer C."/>
            <person name="Delehaunty K."/>
            <person name="Cordes M."/>
            <person name="Minx P."/>
            <person name="Tomlinson C."/>
            <person name="Chen J."/>
            <person name="Wollam A."/>
            <person name="Pepin K.H."/>
            <person name="Bhonagiri V."/>
            <person name="Zhang X."/>
            <person name="Suruliraj S."/>
            <person name="Warren W."/>
            <person name="Mitreva M."/>
            <person name="Mardis E.R."/>
            <person name="Wilson R.K."/>
        </authorList>
    </citation>
    <scope>NUCLEOTIDE SEQUENCE [LARGE SCALE GENOMIC DNA]</scope>
    <source>
        <strain evidence="4 5">F0235</strain>
    </source>
</reference>
<evidence type="ECO:0000256" key="1">
    <source>
        <dbReference type="SAM" id="Coils"/>
    </source>
</evidence>
<dbReference type="Gene3D" id="3.40.50.300">
    <property type="entry name" value="P-loop containing nucleotide triphosphate hydrolases"/>
    <property type="match status" value="1"/>
</dbReference>
<dbReference type="PATRIC" id="fig|1035195.3.peg.2076"/>
<dbReference type="PANTHER" id="PTHR43681:SF1">
    <property type="entry name" value="SARCALUMENIN"/>
    <property type="match status" value="1"/>
</dbReference>
<dbReference type="HOGENOM" id="CLU_028675_0_0_11"/>
<evidence type="ECO:0000259" key="3">
    <source>
        <dbReference type="Pfam" id="PF00350"/>
    </source>
</evidence>
<dbReference type="InterPro" id="IPR027417">
    <property type="entry name" value="P-loop_NTPase"/>
</dbReference>
<name>L1MB85_9CORY</name>
<keyword evidence="5" id="KW-1185">Reference proteome</keyword>
<accession>L1MB85</accession>
<dbReference type="STRING" id="1035195.HMPREF9997_02322"/>
<evidence type="ECO:0000313" key="5">
    <source>
        <dbReference type="Proteomes" id="UP000010445"/>
    </source>
</evidence>
<keyword evidence="2" id="KW-0812">Transmembrane</keyword>
<dbReference type="eggNOG" id="COG0699">
    <property type="taxonomic scope" value="Bacteria"/>
</dbReference>